<dbReference type="EMBL" id="OA922029">
    <property type="protein sequence ID" value="CAD7286049.1"/>
    <property type="molecule type" value="Genomic_DNA"/>
</dbReference>
<evidence type="ECO:0000313" key="1">
    <source>
        <dbReference type="EMBL" id="CAD7286049.1"/>
    </source>
</evidence>
<organism evidence="1">
    <name type="scientific">Notodromas monacha</name>
    <dbReference type="NCBI Taxonomy" id="399045"/>
    <lineage>
        <taxon>Eukaryota</taxon>
        <taxon>Metazoa</taxon>
        <taxon>Ecdysozoa</taxon>
        <taxon>Arthropoda</taxon>
        <taxon>Crustacea</taxon>
        <taxon>Oligostraca</taxon>
        <taxon>Ostracoda</taxon>
        <taxon>Podocopa</taxon>
        <taxon>Podocopida</taxon>
        <taxon>Cypridocopina</taxon>
        <taxon>Cypridoidea</taxon>
        <taxon>Cyprididae</taxon>
        <taxon>Notodromas</taxon>
    </lineage>
</organism>
<sequence>QVIQRIGTAYDDLVQPAELSFKFADFYQPPLNMECHFSPHATLLLVGPDDAGKLNFAIESFLTEESVAREVRKVCTQRKWIEKGRPRFNSREA</sequence>
<name>A0A7R9C4M9_9CRUS</name>
<dbReference type="AlphaFoldDB" id="A0A7R9C4M9"/>
<keyword evidence="3" id="KW-1185">Reference proteome</keyword>
<gene>
    <name evidence="1" type="ORF">NMOB1V02_LOCUS13651</name>
    <name evidence="2" type="ORF">NMOB1V02_LOCUS13653</name>
</gene>
<dbReference type="EMBL" id="CAJPEX010039992">
    <property type="protein sequence ID" value="CAG0926201.1"/>
    <property type="molecule type" value="Genomic_DNA"/>
</dbReference>
<dbReference type="EMBL" id="OA922155">
    <property type="protein sequence ID" value="CAD7286051.1"/>
    <property type="molecule type" value="Genomic_DNA"/>
</dbReference>
<accession>A0A7R9C4M9</accession>
<dbReference type="Proteomes" id="UP000678499">
    <property type="component" value="Unassembled WGS sequence"/>
</dbReference>
<evidence type="ECO:0000313" key="2">
    <source>
        <dbReference type="EMBL" id="CAD7286051.1"/>
    </source>
</evidence>
<protein>
    <submittedName>
        <fullName evidence="1">Uncharacterized protein</fullName>
    </submittedName>
</protein>
<feature type="non-terminal residue" evidence="1">
    <location>
        <position position="93"/>
    </location>
</feature>
<evidence type="ECO:0000313" key="3">
    <source>
        <dbReference type="Proteomes" id="UP000678499"/>
    </source>
</evidence>
<proteinExistence type="predicted"/>
<dbReference type="EMBL" id="CAJPEX010040118">
    <property type="protein sequence ID" value="CAG0926203.1"/>
    <property type="molecule type" value="Genomic_DNA"/>
</dbReference>
<reference evidence="1" key="1">
    <citation type="submission" date="2020-11" db="EMBL/GenBank/DDBJ databases">
        <authorList>
            <person name="Tran Van P."/>
        </authorList>
    </citation>
    <scope>NUCLEOTIDE SEQUENCE</scope>
</reference>